<protein>
    <submittedName>
        <fullName evidence="1">Uncharacterized protein</fullName>
    </submittedName>
</protein>
<accession>A0A2P2P6S4</accession>
<dbReference type="AlphaFoldDB" id="A0A2P2P6S4"/>
<sequence length="36" mass="4187">MLQWQRGVLLSGWVYLSICNIHVNSPFNAFNLHSLK</sequence>
<dbReference type="EMBL" id="GGEC01069958">
    <property type="protein sequence ID" value="MBX50442.1"/>
    <property type="molecule type" value="Transcribed_RNA"/>
</dbReference>
<evidence type="ECO:0000313" key="1">
    <source>
        <dbReference type="EMBL" id="MBX50442.1"/>
    </source>
</evidence>
<proteinExistence type="predicted"/>
<organism evidence="1">
    <name type="scientific">Rhizophora mucronata</name>
    <name type="common">Asiatic mangrove</name>
    <dbReference type="NCBI Taxonomy" id="61149"/>
    <lineage>
        <taxon>Eukaryota</taxon>
        <taxon>Viridiplantae</taxon>
        <taxon>Streptophyta</taxon>
        <taxon>Embryophyta</taxon>
        <taxon>Tracheophyta</taxon>
        <taxon>Spermatophyta</taxon>
        <taxon>Magnoliopsida</taxon>
        <taxon>eudicotyledons</taxon>
        <taxon>Gunneridae</taxon>
        <taxon>Pentapetalae</taxon>
        <taxon>rosids</taxon>
        <taxon>fabids</taxon>
        <taxon>Malpighiales</taxon>
        <taxon>Rhizophoraceae</taxon>
        <taxon>Rhizophora</taxon>
    </lineage>
</organism>
<reference evidence="1" key="1">
    <citation type="submission" date="2018-02" db="EMBL/GenBank/DDBJ databases">
        <title>Rhizophora mucronata_Transcriptome.</title>
        <authorList>
            <person name="Meera S.P."/>
            <person name="Sreeshan A."/>
            <person name="Augustine A."/>
        </authorList>
    </citation>
    <scope>NUCLEOTIDE SEQUENCE</scope>
    <source>
        <tissue evidence="1">Leaf</tissue>
    </source>
</reference>
<name>A0A2P2P6S4_RHIMU</name>